<organism evidence="2 3">
    <name type="scientific">Alkalibacillus salilacus</name>
    <dbReference type="NCBI Taxonomy" id="284582"/>
    <lineage>
        <taxon>Bacteria</taxon>
        <taxon>Bacillati</taxon>
        <taxon>Bacillota</taxon>
        <taxon>Bacilli</taxon>
        <taxon>Bacillales</taxon>
        <taxon>Bacillaceae</taxon>
        <taxon>Alkalibacillus</taxon>
    </lineage>
</organism>
<accession>A0ABT9VFE8</accession>
<feature type="compositionally biased region" description="Polar residues" evidence="1">
    <location>
        <begin position="72"/>
        <end position="87"/>
    </location>
</feature>
<gene>
    <name evidence="2" type="ORF">J2S77_001574</name>
</gene>
<dbReference type="RefSeq" id="WP_306976189.1">
    <property type="nucleotide sequence ID" value="NZ_JAUSTQ010000005.1"/>
</dbReference>
<evidence type="ECO:0000313" key="3">
    <source>
        <dbReference type="Proteomes" id="UP001224359"/>
    </source>
</evidence>
<name>A0ABT9VFE8_9BACI</name>
<sequence length="147" mass="16963">MDEKNYEEEHTHTEQEDESISASINNLKHDVDSIKEEVGKMQIQKLLSKMYQMMEQIDDQLKKLEEEIILQKSNNQKSEETTNATPNQPKPRMSEYKMLQNMLQSSGSAGTPTNQRNSNLTRNRANSGHPSNPNMLNKNIITRKSTR</sequence>
<evidence type="ECO:0000256" key="1">
    <source>
        <dbReference type="SAM" id="MobiDB-lite"/>
    </source>
</evidence>
<dbReference type="EMBL" id="JAUSTQ010000005">
    <property type="protein sequence ID" value="MDQ0159590.1"/>
    <property type="molecule type" value="Genomic_DNA"/>
</dbReference>
<protein>
    <submittedName>
        <fullName evidence="2">Archaellum component FlaC</fullName>
    </submittedName>
</protein>
<feature type="compositionally biased region" description="Polar residues" evidence="1">
    <location>
        <begin position="101"/>
        <end position="147"/>
    </location>
</feature>
<proteinExistence type="predicted"/>
<evidence type="ECO:0000313" key="2">
    <source>
        <dbReference type="EMBL" id="MDQ0159590.1"/>
    </source>
</evidence>
<feature type="compositionally biased region" description="Basic and acidic residues" evidence="1">
    <location>
        <begin position="1"/>
        <end position="14"/>
    </location>
</feature>
<reference evidence="2 3" key="1">
    <citation type="submission" date="2023-07" db="EMBL/GenBank/DDBJ databases">
        <title>Genomic Encyclopedia of Type Strains, Phase IV (KMG-IV): sequencing the most valuable type-strain genomes for metagenomic binning, comparative biology and taxonomic classification.</title>
        <authorList>
            <person name="Goeker M."/>
        </authorList>
    </citation>
    <scope>NUCLEOTIDE SEQUENCE [LARGE SCALE GENOMIC DNA]</scope>
    <source>
        <strain evidence="2 3">DSM 16460</strain>
    </source>
</reference>
<comment type="caution">
    <text evidence="2">The sequence shown here is derived from an EMBL/GenBank/DDBJ whole genome shotgun (WGS) entry which is preliminary data.</text>
</comment>
<keyword evidence="3" id="KW-1185">Reference proteome</keyword>
<feature type="region of interest" description="Disordered" evidence="1">
    <location>
        <begin position="1"/>
        <end position="27"/>
    </location>
</feature>
<dbReference type="Proteomes" id="UP001224359">
    <property type="component" value="Unassembled WGS sequence"/>
</dbReference>
<feature type="region of interest" description="Disordered" evidence="1">
    <location>
        <begin position="72"/>
        <end position="147"/>
    </location>
</feature>